<evidence type="ECO:0000313" key="3">
    <source>
        <dbReference type="EMBL" id="VDI30460.1"/>
    </source>
</evidence>
<feature type="compositionally biased region" description="Low complexity" evidence="1">
    <location>
        <begin position="232"/>
        <end position="258"/>
    </location>
</feature>
<dbReference type="OrthoDB" id="6133516at2759"/>
<dbReference type="AlphaFoldDB" id="A0A8B6E9N7"/>
<feature type="region of interest" description="Disordered" evidence="1">
    <location>
        <begin position="365"/>
        <end position="384"/>
    </location>
</feature>
<reference evidence="3" key="1">
    <citation type="submission" date="2018-11" db="EMBL/GenBank/DDBJ databases">
        <authorList>
            <person name="Alioto T."/>
            <person name="Alioto T."/>
        </authorList>
    </citation>
    <scope>NUCLEOTIDE SEQUENCE</scope>
</reference>
<keyword evidence="2" id="KW-0472">Membrane</keyword>
<protein>
    <submittedName>
        <fullName evidence="3">Uncharacterized protein</fullName>
    </submittedName>
</protein>
<gene>
    <name evidence="3" type="ORF">MGAL_10B072400</name>
</gene>
<sequence length="384" mass="43541">MYAVPITKKENMIALVTYRILDKTASHVLKKRMVKDVDMNVLAQILKCINEIEKVCCADYEEKESGCIACLEGYTSDKGQPCRPCSKNLYGDKCRYACYCFGYEICDHIKGCVESSPTTVASFDTTSHDMSLKSITRAATDYEDGLLSREIIVYSALSVLVSGFGICLCFVFLKYRTLTKKFIVTISQTQNSLLPQQIQPGETADRLYDSINDDDILDNRRLQQMQISSNYLDTQNQDNNLNSNSLSLKSGDSTSSSDEYQWDSTQDYLNPYQPMIDISPPVEHKYLTIATTQSRVDGHYKDSEIVRNKHELQHPREVEKDIIAKCYGNYSSVGFGSNETKSVSNRKGVKESKSYENLNVEQLKMTFNSGKEEKKDQIEQDNMS</sequence>
<feature type="transmembrane region" description="Helical" evidence="2">
    <location>
        <begin position="151"/>
        <end position="173"/>
    </location>
</feature>
<dbReference type="EMBL" id="UYJE01004687">
    <property type="protein sequence ID" value="VDI30460.1"/>
    <property type="molecule type" value="Genomic_DNA"/>
</dbReference>
<keyword evidence="2" id="KW-1133">Transmembrane helix</keyword>
<accession>A0A8B6E9N7</accession>
<organism evidence="3 4">
    <name type="scientific">Mytilus galloprovincialis</name>
    <name type="common">Mediterranean mussel</name>
    <dbReference type="NCBI Taxonomy" id="29158"/>
    <lineage>
        <taxon>Eukaryota</taxon>
        <taxon>Metazoa</taxon>
        <taxon>Spiralia</taxon>
        <taxon>Lophotrochozoa</taxon>
        <taxon>Mollusca</taxon>
        <taxon>Bivalvia</taxon>
        <taxon>Autobranchia</taxon>
        <taxon>Pteriomorphia</taxon>
        <taxon>Mytilida</taxon>
        <taxon>Mytiloidea</taxon>
        <taxon>Mytilidae</taxon>
        <taxon>Mytilinae</taxon>
        <taxon>Mytilus</taxon>
    </lineage>
</organism>
<evidence type="ECO:0000256" key="2">
    <source>
        <dbReference type="SAM" id="Phobius"/>
    </source>
</evidence>
<feature type="region of interest" description="Disordered" evidence="1">
    <location>
        <begin position="231"/>
        <end position="261"/>
    </location>
</feature>
<evidence type="ECO:0000256" key="1">
    <source>
        <dbReference type="SAM" id="MobiDB-lite"/>
    </source>
</evidence>
<comment type="caution">
    <text evidence="3">The sequence shown here is derived from an EMBL/GenBank/DDBJ whole genome shotgun (WGS) entry which is preliminary data.</text>
</comment>
<keyword evidence="2" id="KW-0812">Transmembrane</keyword>
<evidence type="ECO:0000313" key="4">
    <source>
        <dbReference type="Proteomes" id="UP000596742"/>
    </source>
</evidence>
<keyword evidence="4" id="KW-1185">Reference proteome</keyword>
<proteinExistence type="predicted"/>
<dbReference type="Proteomes" id="UP000596742">
    <property type="component" value="Unassembled WGS sequence"/>
</dbReference>
<name>A0A8B6E9N7_MYTGA</name>